<accession>A0A0D9ZZ77</accession>
<evidence type="ECO:0000256" key="1">
    <source>
        <dbReference type="SAM" id="MobiDB-lite"/>
    </source>
</evidence>
<protein>
    <submittedName>
        <fullName evidence="2">Uncharacterized protein</fullName>
    </submittedName>
</protein>
<evidence type="ECO:0000313" key="2">
    <source>
        <dbReference type="EnsemblPlants" id="OGLUM05G17560.1"/>
    </source>
</evidence>
<organism evidence="2">
    <name type="scientific">Oryza glumipatula</name>
    <dbReference type="NCBI Taxonomy" id="40148"/>
    <lineage>
        <taxon>Eukaryota</taxon>
        <taxon>Viridiplantae</taxon>
        <taxon>Streptophyta</taxon>
        <taxon>Embryophyta</taxon>
        <taxon>Tracheophyta</taxon>
        <taxon>Spermatophyta</taxon>
        <taxon>Magnoliopsida</taxon>
        <taxon>Liliopsida</taxon>
        <taxon>Poales</taxon>
        <taxon>Poaceae</taxon>
        <taxon>BOP clade</taxon>
        <taxon>Oryzoideae</taxon>
        <taxon>Oryzeae</taxon>
        <taxon>Oryzinae</taxon>
        <taxon>Oryza</taxon>
    </lineage>
</organism>
<evidence type="ECO:0000313" key="3">
    <source>
        <dbReference type="Proteomes" id="UP000026961"/>
    </source>
</evidence>
<dbReference type="EnsemblPlants" id="OGLUM05G17560.1">
    <property type="protein sequence ID" value="OGLUM05G17560.1"/>
    <property type="gene ID" value="OGLUM05G17560"/>
</dbReference>
<dbReference type="Proteomes" id="UP000026961">
    <property type="component" value="Chromosome 5"/>
</dbReference>
<dbReference type="HOGENOM" id="CLU_2907783_0_0_1"/>
<reference evidence="2" key="2">
    <citation type="submission" date="2018-05" db="EMBL/GenBank/DDBJ databases">
        <title>OgluRS3 (Oryza glumaepatula Reference Sequence Version 3).</title>
        <authorList>
            <person name="Zhang J."/>
            <person name="Kudrna D."/>
            <person name="Lee S."/>
            <person name="Talag J."/>
            <person name="Welchert J."/>
            <person name="Wing R.A."/>
        </authorList>
    </citation>
    <scope>NUCLEOTIDE SEQUENCE [LARGE SCALE GENOMIC DNA]</scope>
</reference>
<feature type="compositionally biased region" description="Basic and acidic residues" evidence="1">
    <location>
        <begin position="47"/>
        <end position="62"/>
    </location>
</feature>
<dbReference type="AlphaFoldDB" id="A0A0D9ZZ77"/>
<sequence>MPHPKPPPHVGKNMERGWTGEKGRVDPGCRHRFDLPPPRRSTPPGRGGERRGSGRRTRAGEA</sequence>
<dbReference type="Gramene" id="OGLUM05G17560.1">
    <property type="protein sequence ID" value="OGLUM05G17560.1"/>
    <property type="gene ID" value="OGLUM05G17560"/>
</dbReference>
<feature type="compositionally biased region" description="Basic and acidic residues" evidence="1">
    <location>
        <begin position="12"/>
        <end position="34"/>
    </location>
</feature>
<name>A0A0D9ZZ77_9ORYZ</name>
<proteinExistence type="predicted"/>
<feature type="region of interest" description="Disordered" evidence="1">
    <location>
        <begin position="1"/>
        <end position="62"/>
    </location>
</feature>
<reference evidence="2" key="1">
    <citation type="submission" date="2015-04" db="UniProtKB">
        <authorList>
            <consortium name="EnsemblPlants"/>
        </authorList>
    </citation>
    <scope>IDENTIFICATION</scope>
</reference>
<keyword evidence="3" id="KW-1185">Reference proteome</keyword>